<sequence length="153" mass="16520">MMYAIYALLQTIVTPTRGPSAAGVGLLLFRVLYGIALLPHGIPKMPGSRMRKQLRDGMRQMGIAPALFDLAAIIEFFGSILIMLGLLTGFTAAVLTIYFIALVIVSSTKMKKPFPTGMSPGWDLDFLFFIGALLLLLTGAGPYSIDALILHMA</sequence>
<accession>A0A830GVH8</accession>
<evidence type="ECO:0000256" key="2">
    <source>
        <dbReference type="ARBA" id="ARBA00022475"/>
    </source>
</evidence>
<organism evidence="7 8">
    <name type="scientific">Thermocladium modestius</name>
    <dbReference type="NCBI Taxonomy" id="62609"/>
    <lineage>
        <taxon>Archaea</taxon>
        <taxon>Thermoproteota</taxon>
        <taxon>Thermoprotei</taxon>
        <taxon>Thermoproteales</taxon>
        <taxon>Thermoproteaceae</taxon>
        <taxon>Thermocladium</taxon>
    </lineage>
</organism>
<comment type="caution">
    <text evidence="7">The sequence shown here is derived from an EMBL/GenBank/DDBJ whole genome shotgun (WGS) entry which is preliminary data.</text>
</comment>
<gene>
    <name evidence="7" type="ORF">GCM10007981_08290</name>
</gene>
<dbReference type="Pfam" id="PF07681">
    <property type="entry name" value="DoxX"/>
    <property type="match status" value="1"/>
</dbReference>
<evidence type="ECO:0000313" key="8">
    <source>
        <dbReference type="Proteomes" id="UP000610960"/>
    </source>
</evidence>
<evidence type="ECO:0000256" key="3">
    <source>
        <dbReference type="ARBA" id="ARBA00022692"/>
    </source>
</evidence>
<dbReference type="InterPro" id="IPR051907">
    <property type="entry name" value="DoxX-like_oxidoreductase"/>
</dbReference>
<dbReference type="AlphaFoldDB" id="A0A830GVH8"/>
<name>A0A830GVH8_9CREN</name>
<reference evidence="7" key="2">
    <citation type="submission" date="2020-09" db="EMBL/GenBank/DDBJ databases">
        <authorList>
            <person name="Sun Q."/>
            <person name="Ohkuma M."/>
        </authorList>
    </citation>
    <scope>NUCLEOTIDE SEQUENCE</scope>
    <source>
        <strain evidence="7">JCM 10088</strain>
    </source>
</reference>
<dbReference type="PANTHER" id="PTHR33452:SF1">
    <property type="entry name" value="INNER MEMBRANE PROTEIN YPHA-RELATED"/>
    <property type="match status" value="1"/>
</dbReference>
<reference evidence="7" key="1">
    <citation type="journal article" date="2014" name="Int. J. Syst. Evol. Microbiol.">
        <title>Complete genome sequence of Corynebacterium casei LMG S-19264T (=DSM 44701T), isolated from a smear-ripened cheese.</title>
        <authorList>
            <consortium name="US DOE Joint Genome Institute (JGI-PGF)"/>
            <person name="Walter F."/>
            <person name="Albersmeier A."/>
            <person name="Kalinowski J."/>
            <person name="Ruckert C."/>
        </authorList>
    </citation>
    <scope>NUCLEOTIDE SEQUENCE</scope>
    <source>
        <strain evidence="7">JCM 10088</strain>
    </source>
</reference>
<keyword evidence="5 6" id="KW-0472">Membrane</keyword>
<keyword evidence="8" id="KW-1185">Reference proteome</keyword>
<feature type="transmembrane region" description="Helical" evidence="6">
    <location>
        <begin position="20"/>
        <end position="42"/>
    </location>
</feature>
<dbReference type="PANTHER" id="PTHR33452">
    <property type="entry name" value="OXIDOREDUCTASE CATD-RELATED"/>
    <property type="match status" value="1"/>
</dbReference>
<dbReference type="Proteomes" id="UP000610960">
    <property type="component" value="Unassembled WGS sequence"/>
</dbReference>
<evidence type="ECO:0000256" key="5">
    <source>
        <dbReference type="ARBA" id="ARBA00023136"/>
    </source>
</evidence>
<feature type="transmembrane region" description="Helical" evidence="6">
    <location>
        <begin position="63"/>
        <end position="82"/>
    </location>
</feature>
<evidence type="ECO:0000313" key="7">
    <source>
        <dbReference type="EMBL" id="GGP20394.1"/>
    </source>
</evidence>
<evidence type="ECO:0008006" key="9">
    <source>
        <dbReference type="Google" id="ProtNLM"/>
    </source>
</evidence>
<evidence type="ECO:0000256" key="4">
    <source>
        <dbReference type="ARBA" id="ARBA00022989"/>
    </source>
</evidence>
<comment type="subcellular location">
    <subcellularLocation>
        <location evidence="1">Cell membrane</location>
        <topology evidence="1">Multi-pass membrane protein</topology>
    </subcellularLocation>
</comment>
<protein>
    <recommendedName>
        <fullName evidence="9">DoxX family protein</fullName>
    </recommendedName>
</protein>
<keyword evidence="4 6" id="KW-1133">Transmembrane helix</keyword>
<dbReference type="EMBL" id="BMNL01000002">
    <property type="protein sequence ID" value="GGP20394.1"/>
    <property type="molecule type" value="Genomic_DNA"/>
</dbReference>
<evidence type="ECO:0000256" key="1">
    <source>
        <dbReference type="ARBA" id="ARBA00004651"/>
    </source>
</evidence>
<feature type="transmembrane region" description="Helical" evidence="6">
    <location>
        <begin position="88"/>
        <end position="105"/>
    </location>
</feature>
<keyword evidence="3 6" id="KW-0812">Transmembrane</keyword>
<dbReference type="InterPro" id="IPR032808">
    <property type="entry name" value="DoxX"/>
</dbReference>
<feature type="transmembrane region" description="Helical" evidence="6">
    <location>
        <begin position="126"/>
        <end position="145"/>
    </location>
</feature>
<dbReference type="GO" id="GO:0005886">
    <property type="term" value="C:plasma membrane"/>
    <property type="evidence" value="ECO:0007669"/>
    <property type="project" value="UniProtKB-SubCell"/>
</dbReference>
<keyword evidence="2" id="KW-1003">Cell membrane</keyword>
<proteinExistence type="predicted"/>
<evidence type="ECO:0000256" key="6">
    <source>
        <dbReference type="SAM" id="Phobius"/>
    </source>
</evidence>